<keyword evidence="1" id="KW-0694">RNA-binding</keyword>
<dbReference type="InterPro" id="IPR036986">
    <property type="entry name" value="S4_RNA-bd_sf"/>
</dbReference>
<dbReference type="Pfam" id="PF13275">
    <property type="entry name" value="S4_2"/>
    <property type="match status" value="1"/>
</dbReference>
<protein>
    <submittedName>
        <fullName evidence="2">S4 domain-containing protein YaaA</fullName>
    </submittedName>
</protein>
<dbReference type="Gene3D" id="3.10.290.10">
    <property type="entry name" value="RNA-binding S4 domain"/>
    <property type="match status" value="1"/>
</dbReference>
<sequence>MEQVKLTDNFMTLTQLLKEAGIVGSGGQVKWYLQETPVKLNGVTENRRGKKLYPNDVVELASGEVYQIVQA</sequence>
<evidence type="ECO:0000256" key="1">
    <source>
        <dbReference type="PROSITE-ProRule" id="PRU00182"/>
    </source>
</evidence>
<dbReference type="Proteomes" id="UP001597191">
    <property type="component" value="Unassembled WGS sequence"/>
</dbReference>
<keyword evidence="3" id="KW-1185">Reference proteome</keyword>
<gene>
    <name evidence="2" type="primary">yaaA</name>
    <name evidence="2" type="ORF">ACFQ4R_02280</name>
</gene>
<dbReference type="NCBIfam" id="TIGR02988">
    <property type="entry name" value="YaaA_near_RecF"/>
    <property type="match status" value="1"/>
</dbReference>
<dbReference type="SUPFAM" id="SSF55174">
    <property type="entry name" value="Alpha-L RNA-binding motif"/>
    <property type="match status" value="1"/>
</dbReference>
<dbReference type="InterPro" id="IPR014330">
    <property type="entry name" value="RNA-bd_S4-rel_YaaA"/>
</dbReference>
<organism evidence="2 3">
    <name type="scientific">Lapidilactobacillus gannanensis</name>
    <dbReference type="NCBI Taxonomy" id="2486002"/>
    <lineage>
        <taxon>Bacteria</taxon>
        <taxon>Bacillati</taxon>
        <taxon>Bacillota</taxon>
        <taxon>Bacilli</taxon>
        <taxon>Lactobacillales</taxon>
        <taxon>Lactobacillaceae</taxon>
        <taxon>Lapidilactobacillus</taxon>
    </lineage>
</organism>
<dbReference type="PROSITE" id="PS50889">
    <property type="entry name" value="S4"/>
    <property type="match status" value="1"/>
</dbReference>
<reference evidence="3" key="1">
    <citation type="journal article" date="2019" name="Int. J. Syst. Evol. Microbiol.">
        <title>The Global Catalogue of Microorganisms (GCM) 10K type strain sequencing project: providing services to taxonomists for standard genome sequencing and annotation.</title>
        <authorList>
            <consortium name="The Broad Institute Genomics Platform"/>
            <consortium name="The Broad Institute Genome Sequencing Center for Infectious Disease"/>
            <person name="Wu L."/>
            <person name="Ma J."/>
        </authorList>
    </citation>
    <scope>NUCLEOTIDE SEQUENCE [LARGE SCALE GENOMIC DNA]</scope>
    <source>
        <strain evidence="3">CCM 8937</strain>
    </source>
</reference>
<dbReference type="RefSeq" id="WP_125647293.1">
    <property type="nucleotide sequence ID" value="NZ_JBHTOH010000015.1"/>
</dbReference>
<accession>A0ABW4BLD5</accession>
<name>A0ABW4BLD5_9LACO</name>
<proteinExistence type="predicted"/>
<comment type="caution">
    <text evidence="2">The sequence shown here is derived from an EMBL/GenBank/DDBJ whole genome shotgun (WGS) entry which is preliminary data.</text>
</comment>
<evidence type="ECO:0000313" key="3">
    <source>
        <dbReference type="Proteomes" id="UP001597191"/>
    </source>
</evidence>
<evidence type="ECO:0000313" key="2">
    <source>
        <dbReference type="EMBL" id="MFD1410453.1"/>
    </source>
</evidence>
<dbReference type="EMBL" id="JBHTOH010000015">
    <property type="protein sequence ID" value="MFD1410453.1"/>
    <property type="molecule type" value="Genomic_DNA"/>
</dbReference>